<dbReference type="SUPFAM" id="SSF53335">
    <property type="entry name" value="S-adenosyl-L-methionine-dependent methyltransferases"/>
    <property type="match status" value="1"/>
</dbReference>
<dbReference type="PANTHER" id="PTHR13393:SF0">
    <property type="entry name" value="RNA N6-ADENOSINE-METHYLTRANSFERASE METTL16"/>
    <property type="match status" value="1"/>
</dbReference>
<evidence type="ECO:0000256" key="4">
    <source>
        <dbReference type="ARBA" id="ARBA00022679"/>
    </source>
</evidence>
<organism evidence="6 7">
    <name type="scientific">Psychroserpens luteus</name>
    <dbReference type="NCBI Taxonomy" id="1434066"/>
    <lineage>
        <taxon>Bacteria</taxon>
        <taxon>Pseudomonadati</taxon>
        <taxon>Bacteroidota</taxon>
        <taxon>Flavobacteriia</taxon>
        <taxon>Flavobacteriales</taxon>
        <taxon>Flavobacteriaceae</taxon>
        <taxon>Psychroserpens</taxon>
    </lineage>
</organism>
<dbReference type="EC" id="2.1.1.181" evidence="6"/>
<gene>
    <name evidence="6" type="primary">rlmF</name>
    <name evidence="6" type="ORF">ACFS29_03530</name>
</gene>
<evidence type="ECO:0000256" key="1">
    <source>
        <dbReference type="ARBA" id="ARBA00022490"/>
    </source>
</evidence>
<keyword evidence="1" id="KW-0963">Cytoplasm</keyword>
<dbReference type="Pfam" id="PF05971">
    <property type="entry name" value="Methyltransf_10"/>
    <property type="match status" value="1"/>
</dbReference>
<dbReference type="NCBIfam" id="NF008725">
    <property type="entry name" value="PRK11727.1"/>
    <property type="match status" value="1"/>
</dbReference>
<sequence length="298" mass="33811">MHKNNKHSKGYDFELLVQSSPKLEEFIFTNSFGNVTIDFANPKAVKSLNTALLKEHYGIDYWEFPDANLCPPIPGRVEYIHVIHNLLKKSGVKDKITVLDIGTGASCIYPLLGHAEYGWRFIASEIDKQAIKAAQTIIIKNKLSKSIELRHQDNEQNILTGILKPTEKVNAAMCNPPFYKDEEHANESTLLKQKGLGKQTSKVVRNFSGTAKELWYPGGEKAFVHNYLYQSSLLKTNCFWYTCLVSRTQHVLSMETSLKKLGATDFKILQIALGNKISRVVAWTFLTEKEQEDWKSKA</sequence>
<dbReference type="InterPro" id="IPR016909">
    <property type="entry name" value="rRNA_lsu_MeTfrase_F"/>
</dbReference>
<keyword evidence="4 6" id="KW-0808">Transferase</keyword>
<keyword evidence="2" id="KW-0698">rRNA processing</keyword>
<protein>
    <submittedName>
        <fullName evidence="6">23S rRNA (Adenine(1618)-N(6))-methyltransferase RlmF</fullName>
        <ecNumber evidence="6">2.1.1.181</ecNumber>
    </submittedName>
</protein>
<dbReference type="EMBL" id="JBHUOS010000001">
    <property type="protein sequence ID" value="MFD2914697.1"/>
    <property type="molecule type" value="Genomic_DNA"/>
</dbReference>
<evidence type="ECO:0000256" key="3">
    <source>
        <dbReference type="ARBA" id="ARBA00022603"/>
    </source>
</evidence>
<evidence type="ECO:0000313" key="7">
    <source>
        <dbReference type="Proteomes" id="UP001597548"/>
    </source>
</evidence>
<dbReference type="Gene3D" id="3.40.50.150">
    <property type="entry name" value="Vaccinia Virus protein VP39"/>
    <property type="match status" value="1"/>
</dbReference>
<dbReference type="PIRSF" id="PIRSF029038">
    <property type="entry name" value="Mtase_YbiN_prd"/>
    <property type="match status" value="1"/>
</dbReference>
<keyword evidence="3 6" id="KW-0489">Methyltransferase</keyword>
<evidence type="ECO:0000256" key="5">
    <source>
        <dbReference type="ARBA" id="ARBA00022691"/>
    </source>
</evidence>
<evidence type="ECO:0000256" key="2">
    <source>
        <dbReference type="ARBA" id="ARBA00022552"/>
    </source>
</evidence>
<dbReference type="PANTHER" id="PTHR13393">
    <property type="entry name" value="SAM-DEPENDENT METHYLTRANSFERASE"/>
    <property type="match status" value="1"/>
</dbReference>
<dbReference type="InterPro" id="IPR029063">
    <property type="entry name" value="SAM-dependent_MTases_sf"/>
</dbReference>
<dbReference type="Proteomes" id="UP001597548">
    <property type="component" value="Unassembled WGS sequence"/>
</dbReference>
<reference evidence="7" key="1">
    <citation type="journal article" date="2019" name="Int. J. Syst. Evol. Microbiol.">
        <title>The Global Catalogue of Microorganisms (GCM) 10K type strain sequencing project: providing services to taxonomists for standard genome sequencing and annotation.</title>
        <authorList>
            <consortium name="The Broad Institute Genomics Platform"/>
            <consortium name="The Broad Institute Genome Sequencing Center for Infectious Disease"/>
            <person name="Wu L."/>
            <person name="Ma J."/>
        </authorList>
    </citation>
    <scope>NUCLEOTIDE SEQUENCE [LARGE SCALE GENOMIC DNA]</scope>
    <source>
        <strain evidence="7">KCTC 32514</strain>
    </source>
</reference>
<dbReference type="InterPro" id="IPR010286">
    <property type="entry name" value="METTL16/RlmF"/>
</dbReference>
<proteinExistence type="predicted"/>
<dbReference type="RefSeq" id="WP_194507627.1">
    <property type="nucleotide sequence ID" value="NZ_JADILU010000003.1"/>
</dbReference>
<keyword evidence="5" id="KW-0949">S-adenosyl-L-methionine</keyword>
<comment type="caution">
    <text evidence="6">The sequence shown here is derived from an EMBL/GenBank/DDBJ whole genome shotgun (WGS) entry which is preliminary data.</text>
</comment>
<keyword evidence="7" id="KW-1185">Reference proteome</keyword>
<name>A0ABW5ZQ46_9FLAO</name>
<dbReference type="GO" id="GO:0052907">
    <property type="term" value="F:23S rRNA (adenine(1618)-N(6))-methyltransferase activity"/>
    <property type="evidence" value="ECO:0007669"/>
    <property type="project" value="UniProtKB-EC"/>
</dbReference>
<dbReference type="CDD" id="cd02440">
    <property type="entry name" value="AdoMet_MTases"/>
    <property type="match status" value="1"/>
</dbReference>
<evidence type="ECO:0000313" key="6">
    <source>
        <dbReference type="EMBL" id="MFD2914697.1"/>
    </source>
</evidence>
<accession>A0ABW5ZQ46</accession>